<evidence type="ECO:0000313" key="3">
    <source>
        <dbReference type="Proteomes" id="UP000318405"/>
    </source>
</evidence>
<dbReference type="OrthoDB" id="8749423at2"/>
<dbReference type="EMBL" id="VLTJ01000010">
    <property type="protein sequence ID" value="TSH97406.1"/>
    <property type="molecule type" value="Genomic_DNA"/>
</dbReference>
<name>A0A556AWW2_9BURK</name>
<evidence type="ECO:0000313" key="2">
    <source>
        <dbReference type="EMBL" id="TSH97406.1"/>
    </source>
</evidence>
<dbReference type="Proteomes" id="UP000318405">
    <property type="component" value="Unassembled WGS sequence"/>
</dbReference>
<protein>
    <submittedName>
        <fullName evidence="2">Uncharacterized protein</fullName>
    </submittedName>
</protein>
<evidence type="ECO:0000256" key="1">
    <source>
        <dbReference type="SAM" id="MobiDB-lite"/>
    </source>
</evidence>
<gene>
    <name evidence="2" type="ORF">FOZ76_06090</name>
</gene>
<dbReference type="AlphaFoldDB" id="A0A556AWW2"/>
<organism evidence="2 3">
    <name type="scientific">Verticiella sediminum</name>
    <dbReference type="NCBI Taxonomy" id="1247510"/>
    <lineage>
        <taxon>Bacteria</taxon>
        <taxon>Pseudomonadati</taxon>
        <taxon>Pseudomonadota</taxon>
        <taxon>Betaproteobacteria</taxon>
        <taxon>Burkholderiales</taxon>
        <taxon>Alcaligenaceae</taxon>
        <taxon>Verticiella</taxon>
    </lineage>
</organism>
<accession>A0A556AWW2</accession>
<proteinExistence type="predicted"/>
<keyword evidence="3" id="KW-1185">Reference proteome</keyword>
<sequence>MYIVRYASQFPEGQEICITLQQAPLGKGSVDFFPAEGVSRNTLVKLGDCVVIRVKGDTGALLVTEYHMAARQEREVNLRIDRIDTSEALLELDRRSAAAAAPARPMPAAAPAASRLQAAPSPLAPAPMPARVPTASDGASPIRLEFEGHIERRGDVRVEGGWLGNPDGTARLEGFIVHWPEKPQGVDLAYSCRVQGQGKQPAALSGRYAGTRRQALGITAVTFGLVGPQQKLYRLAGQAVFSGYPPQDVLNGQEVSSPSGHEHLVALKLSVSPKSEANAPRYQSPWEDPAITKIYKAQG</sequence>
<feature type="compositionally biased region" description="Low complexity" evidence="1">
    <location>
        <begin position="100"/>
        <end position="121"/>
    </location>
</feature>
<feature type="region of interest" description="Disordered" evidence="1">
    <location>
        <begin position="100"/>
        <end position="123"/>
    </location>
</feature>
<reference evidence="2 3" key="1">
    <citation type="submission" date="2019-07" db="EMBL/GenBank/DDBJ databases">
        <title>Qingshengfaniella alkalisoli gen. nov., sp. nov., isolated from saline soil.</title>
        <authorList>
            <person name="Xu L."/>
            <person name="Huang X.-X."/>
            <person name="Sun J.-Q."/>
        </authorList>
    </citation>
    <scope>NUCLEOTIDE SEQUENCE [LARGE SCALE GENOMIC DNA]</scope>
    <source>
        <strain evidence="2 3">DSM 27279</strain>
    </source>
</reference>
<comment type="caution">
    <text evidence="2">The sequence shown here is derived from an EMBL/GenBank/DDBJ whole genome shotgun (WGS) entry which is preliminary data.</text>
</comment>